<reference evidence="1" key="1">
    <citation type="submission" date="2021-02" db="EMBL/GenBank/DDBJ databases">
        <authorList>
            <person name="Nowell W R."/>
        </authorList>
    </citation>
    <scope>NUCLEOTIDE SEQUENCE</scope>
    <source>
        <strain evidence="1">Ploen Becks lab</strain>
    </source>
</reference>
<comment type="caution">
    <text evidence="1">The sequence shown here is derived from an EMBL/GenBank/DDBJ whole genome shotgun (WGS) entry which is preliminary data.</text>
</comment>
<dbReference type="Proteomes" id="UP000663879">
    <property type="component" value="Unassembled WGS sequence"/>
</dbReference>
<name>A0A813LYE1_9BILA</name>
<protein>
    <submittedName>
        <fullName evidence="1">Uncharacterized protein</fullName>
    </submittedName>
</protein>
<evidence type="ECO:0000313" key="2">
    <source>
        <dbReference type="Proteomes" id="UP000663879"/>
    </source>
</evidence>
<sequence>MNIPKIRVNIDYDSNEDDTERFSQVKYLLEKYFVDEIRGKMHSDILTLEKKDLKVFVDELLYKYREARSEDKHKIKDIPEKDRDEFQIMIDSRNDFKVIEIRVGRVLNKTKISVQEYDFKISSKQETKYHKEVVDALKNIFNNDLPKIIAFFMTHSYNLIE</sequence>
<dbReference type="EMBL" id="CAJNOC010000016">
    <property type="protein sequence ID" value="CAF0706267.1"/>
    <property type="molecule type" value="Genomic_DNA"/>
</dbReference>
<proteinExistence type="predicted"/>
<organism evidence="1 2">
    <name type="scientific">Brachionus calyciflorus</name>
    <dbReference type="NCBI Taxonomy" id="104777"/>
    <lineage>
        <taxon>Eukaryota</taxon>
        <taxon>Metazoa</taxon>
        <taxon>Spiralia</taxon>
        <taxon>Gnathifera</taxon>
        <taxon>Rotifera</taxon>
        <taxon>Eurotatoria</taxon>
        <taxon>Monogononta</taxon>
        <taxon>Pseudotrocha</taxon>
        <taxon>Ploima</taxon>
        <taxon>Brachionidae</taxon>
        <taxon>Brachionus</taxon>
    </lineage>
</organism>
<evidence type="ECO:0000313" key="1">
    <source>
        <dbReference type="EMBL" id="CAF0706267.1"/>
    </source>
</evidence>
<gene>
    <name evidence="1" type="ORF">OXX778_LOCUS348</name>
</gene>
<dbReference type="AlphaFoldDB" id="A0A813LYE1"/>
<keyword evidence="2" id="KW-1185">Reference proteome</keyword>
<accession>A0A813LYE1</accession>